<feature type="region of interest" description="Disordered" evidence="1">
    <location>
        <begin position="1"/>
        <end position="257"/>
    </location>
</feature>
<feature type="compositionally biased region" description="Basic and acidic residues" evidence="1">
    <location>
        <begin position="27"/>
        <end position="40"/>
    </location>
</feature>
<dbReference type="EMBL" id="CADCUS010000413">
    <property type="protein sequence ID" value="CAA9423673.1"/>
    <property type="molecule type" value="Genomic_DNA"/>
</dbReference>
<sequence>GARLARHRGTGPVGVVQAPRSAGSRGRPRDLLPALRRDGQRVPTAGVGARRGAAGRRGAVPGSPGPARRSPAARPARAGRSHRGGAAPAGGAVGLPGAQHGRDHGVRGGSAPRSRRPHSAAGVRSTRAVSPACHDEPPAGRRGAGRAGDPARRHGGRSVRARGDALAAAAGHPRRLPRQRDLPSPRGPAAAMHRDRARRGAGPGHVVGRPASVVGPHHGRLPRGDLSRRPLLHPRPLARDRRVGPLGRARQAGSTTV</sequence>
<protein>
    <submittedName>
        <fullName evidence="2">Uncharacterized protein</fullName>
    </submittedName>
</protein>
<feature type="non-terminal residue" evidence="2">
    <location>
        <position position="1"/>
    </location>
</feature>
<reference evidence="2" key="1">
    <citation type="submission" date="2020-02" db="EMBL/GenBank/DDBJ databases">
        <authorList>
            <person name="Meier V. D."/>
        </authorList>
    </citation>
    <scope>NUCLEOTIDE SEQUENCE</scope>
    <source>
        <strain evidence="2">AVDCRST_MAG66</strain>
    </source>
</reference>
<proteinExistence type="predicted"/>
<gene>
    <name evidence="2" type="ORF">AVDCRST_MAG66-2878</name>
</gene>
<feature type="compositionally biased region" description="Low complexity" evidence="1">
    <location>
        <begin position="41"/>
        <end position="76"/>
    </location>
</feature>
<accession>A0A6J4PZI3</accession>
<name>A0A6J4PZI3_9PSEU</name>
<evidence type="ECO:0000256" key="1">
    <source>
        <dbReference type="SAM" id="MobiDB-lite"/>
    </source>
</evidence>
<dbReference type="AlphaFoldDB" id="A0A6J4PZI3"/>
<evidence type="ECO:0000313" key="2">
    <source>
        <dbReference type="EMBL" id="CAA9423673.1"/>
    </source>
</evidence>
<feature type="non-terminal residue" evidence="2">
    <location>
        <position position="257"/>
    </location>
</feature>
<organism evidence="2">
    <name type="scientific">uncultured Pseudonocardia sp</name>
    <dbReference type="NCBI Taxonomy" id="211455"/>
    <lineage>
        <taxon>Bacteria</taxon>
        <taxon>Bacillati</taxon>
        <taxon>Actinomycetota</taxon>
        <taxon>Actinomycetes</taxon>
        <taxon>Pseudonocardiales</taxon>
        <taxon>Pseudonocardiaceae</taxon>
        <taxon>Pseudonocardia</taxon>
        <taxon>environmental samples</taxon>
    </lineage>
</organism>